<gene>
    <name evidence="2" type="ORF">SKAU_G00053430</name>
</gene>
<keyword evidence="1" id="KW-0812">Transmembrane</keyword>
<keyword evidence="3" id="KW-1185">Reference proteome</keyword>
<evidence type="ECO:0000313" key="3">
    <source>
        <dbReference type="Proteomes" id="UP001152622"/>
    </source>
</evidence>
<dbReference type="OrthoDB" id="8942450at2759"/>
<protein>
    <submittedName>
        <fullName evidence="2">Uncharacterized protein</fullName>
    </submittedName>
</protein>
<dbReference type="Proteomes" id="UP001152622">
    <property type="component" value="Chromosome 2"/>
</dbReference>
<dbReference type="EMBL" id="JAINUF010000002">
    <property type="protein sequence ID" value="KAJ8374763.1"/>
    <property type="molecule type" value="Genomic_DNA"/>
</dbReference>
<organism evidence="2 3">
    <name type="scientific">Synaphobranchus kaupii</name>
    <name type="common">Kaup's arrowtooth eel</name>
    <dbReference type="NCBI Taxonomy" id="118154"/>
    <lineage>
        <taxon>Eukaryota</taxon>
        <taxon>Metazoa</taxon>
        <taxon>Chordata</taxon>
        <taxon>Craniata</taxon>
        <taxon>Vertebrata</taxon>
        <taxon>Euteleostomi</taxon>
        <taxon>Actinopterygii</taxon>
        <taxon>Neopterygii</taxon>
        <taxon>Teleostei</taxon>
        <taxon>Anguilliformes</taxon>
        <taxon>Synaphobranchidae</taxon>
        <taxon>Synaphobranchus</taxon>
    </lineage>
</organism>
<dbReference type="AlphaFoldDB" id="A0A9Q1J9N7"/>
<proteinExistence type="predicted"/>
<accession>A0A9Q1J9N7</accession>
<evidence type="ECO:0000256" key="1">
    <source>
        <dbReference type="SAM" id="Phobius"/>
    </source>
</evidence>
<feature type="transmembrane region" description="Helical" evidence="1">
    <location>
        <begin position="12"/>
        <end position="33"/>
    </location>
</feature>
<comment type="caution">
    <text evidence="2">The sequence shown here is derived from an EMBL/GenBank/DDBJ whole genome shotgun (WGS) entry which is preliminary data.</text>
</comment>
<name>A0A9Q1J9N7_SYNKA</name>
<reference evidence="2" key="1">
    <citation type="journal article" date="2023" name="Science">
        <title>Genome structures resolve the early diversification of teleost fishes.</title>
        <authorList>
            <person name="Parey E."/>
            <person name="Louis A."/>
            <person name="Montfort J."/>
            <person name="Bouchez O."/>
            <person name="Roques C."/>
            <person name="Iampietro C."/>
            <person name="Lluch J."/>
            <person name="Castinel A."/>
            <person name="Donnadieu C."/>
            <person name="Desvignes T."/>
            <person name="Floi Bucao C."/>
            <person name="Jouanno E."/>
            <person name="Wen M."/>
            <person name="Mejri S."/>
            <person name="Dirks R."/>
            <person name="Jansen H."/>
            <person name="Henkel C."/>
            <person name="Chen W.J."/>
            <person name="Zahm M."/>
            <person name="Cabau C."/>
            <person name="Klopp C."/>
            <person name="Thompson A.W."/>
            <person name="Robinson-Rechavi M."/>
            <person name="Braasch I."/>
            <person name="Lecointre G."/>
            <person name="Bobe J."/>
            <person name="Postlethwait J.H."/>
            <person name="Berthelot C."/>
            <person name="Roest Crollius H."/>
            <person name="Guiguen Y."/>
        </authorList>
    </citation>
    <scope>NUCLEOTIDE SEQUENCE</scope>
    <source>
        <strain evidence="2">WJC10195</strain>
    </source>
</reference>
<sequence length="228" mass="25478">MAGSKSSQTTRNVVIALLALWSVISLIIIVVWATSPDLKSASQCRAELQAVTEKVEGAKVVWAKDKKALEELVEQGWENQTILNTELSLLVVKLEETNRSLGDCEQENVLLNGNITVLENQIEEYEIIEANLTSEITLQKDHIDSLKFNLTQIYHQFESSEALRSAAESQQKAAESQKKACDSGKHYLQKQLQRCNESPGPVLLCHRPAFALILNVLLSFWVWSSISV</sequence>
<keyword evidence="1" id="KW-0472">Membrane</keyword>
<evidence type="ECO:0000313" key="2">
    <source>
        <dbReference type="EMBL" id="KAJ8374763.1"/>
    </source>
</evidence>
<keyword evidence="1" id="KW-1133">Transmembrane helix</keyword>